<sequence length="186" mass="21766">MDIIEGVKLEETWPKLSWFTTIRLAFQLRGFIHQLRSVTSQYAGSLVSGQCKSAPSTITSFLRFWINFVSIRKAKANASSPPLPSTAWIPPTAETLVLTHHDLAPRDILLNRHNQIRLIDGDFARFYPKYFKHASIYEFNIPESWNWFAWLRWRAFSFIQTKFTRWRVGQRFEIMQNGVKSEPSVD</sequence>
<reference evidence="2 3" key="1">
    <citation type="submission" date="2016-04" db="EMBL/GenBank/DDBJ databases">
        <title>A degradative enzymes factory behind the ericoid mycorrhizal symbiosis.</title>
        <authorList>
            <consortium name="DOE Joint Genome Institute"/>
            <person name="Martino E."/>
            <person name="Morin E."/>
            <person name="Grelet G."/>
            <person name="Kuo A."/>
            <person name="Kohler A."/>
            <person name="Daghino S."/>
            <person name="Barry K."/>
            <person name="Choi C."/>
            <person name="Cichocki N."/>
            <person name="Clum A."/>
            <person name="Copeland A."/>
            <person name="Hainaut M."/>
            <person name="Haridas S."/>
            <person name="Labutti K."/>
            <person name="Lindquist E."/>
            <person name="Lipzen A."/>
            <person name="Khouja H.-R."/>
            <person name="Murat C."/>
            <person name="Ohm R."/>
            <person name="Olson A."/>
            <person name="Spatafora J."/>
            <person name="Veneault-Fourrey C."/>
            <person name="Henrissat B."/>
            <person name="Grigoriev I."/>
            <person name="Martin F."/>
            <person name="Perotto S."/>
        </authorList>
    </citation>
    <scope>NUCLEOTIDE SEQUENCE [LARGE SCALE GENOMIC DNA]</scope>
    <source>
        <strain evidence="2 3">E</strain>
    </source>
</reference>
<dbReference type="InterPro" id="IPR000719">
    <property type="entry name" value="Prot_kinase_dom"/>
</dbReference>
<dbReference type="Proteomes" id="UP000235371">
    <property type="component" value="Unassembled WGS sequence"/>
</dbReference>
<dbReference type="InterPro" id="IPR051678">
    <property type="entry name" value="AGP_Transferase"/>
</dbReference>
<gene>
    <name evidence="2" type="ORF">K444DRAFT_643632</name>
</gene>
<dbReference type="InterPro" id="IPR011009">
    <property type="entry name" value="Kinase-like_dom_sf"/>
</dbReference>
<accession>A0A2J6T735</accession>
<protein>
    <recommendedName>
        <fullName evidence="1">Protein kinase domain-containing protein</fullName>
    </recommendedName>
</protein>
<evidence type="ECO:0000313" key="3">
    <source>
        <dbReference type="Proteomes" id="UP000235371"/>
    </source>
</evidence>
<dbReference type="STRING" id="1095630.A0A2J6T735"/>
<dbReference type="PANTHER" id="PTHR21310:SF39">
    <property type="entry name" value="AMINOGLYCOSIDE PHOSPHOTRANSFERASE DOMAIN-CONTAINING PROTEIN"/>
    <property type="match status" value="1"/>
</dbReference>
<organism evidence="2 3">
    <name type="scientific">Hyaloscypha bicolor E</name>
    <dbReference type="NCBI Taxonomy" id="1095630"/>
    <lineage>
        <taxon>Eukaryota</taxon>
        <taxon>Fungi</taxon>
        <taxon>Dikarya</taxon>
        <taxon>Ascomycota</taxon>
        <taxon>Pezizomycotina</taxon>
        <taxon>Leotiomycetes</taxon>
        <taxon>Helotiales</taxon>
        <taxon>Hyaloscyphaceae</taxon>
        <taxon>Hyaloscypha</taxon>
        <taxon>Hyaloscypha bicolor</taxon>
    </lineage>
</organism>
<dbReference type="GeneID" id="36592954"/>
<dbReference type="PANTHER" id="PTHR21310">
    <property type="entry name" value="AMINOGLYCOSIDE PHOSPHOTRANSFERASE-RELATED-RELATED"/>
    <property type="match status" value="1"/>
</dbReference>
<dbReference type="EMBL" id="KZ613817">
    <property type="protein sequence ID" value="PMD58841.1"/>
    <property type="molecule type" value="Genomic_DNA"/>
</dbReference>
<name>A0A2J6T735_9HELO</name>
<dbReference type="AlphaFoldDB" id="A0A2J6T735"/>
<dbReference type="InParanoid" id="A0A2J6T735"/>
<feature type="domain" description="Protein kinase" evidence="1">
    <location>
        <begin position="1"/>
        <end position="186"/>
    </location>
</feature>
<evidence type="ECO:0000313" key="2">
    <source>
        <dbReference type="EMBL" id="PMD58841.1"/>
    </source>
</evidence>
<proteinExistence type="predicted"/>
<dbReference type="OrthoDB" id="3250044at2759"/>
<keyword evidence="3" id="KW-1185">Reference proteome</keyword>
<evidence type="ECO:0000259" key="1">
    <source>
        <dbReference type="PROSITE" id="PS50011"/>
    </source>
</evidence>
<dbReference type="PROSITE" id="PS50011">
    <property type="entry name" value="PROTEIN_KINASE_DOM"/>
    <property type="match status" value="1"/>
</dbReference>
<dbReference type="SUPFAM" id="SSF56112">
    <property type="entry name" value="Protein kinase-like (PK-like)"/>
    <property type="match status" value="1"/>
</dbReference>
<dbReference type="RefSeq" id="XP_024735745.1">
    <property type="nucleotide sequence ID" value="XM_024884877.1"/>
</dbReference>
<dbReference type="GO" id="GO:0005524">
    <property type="term" value="F:ATP binding"/>
    <property type="evidence" value="ECO:0007669"/>
    <property type="project" value="InterPro"/>
</dbReference>
<dbReference type="GO" id="GO:0004672">
    <property type="term" value="F:protein kinase activity"/>
    <property type="evidence" value="ECO:0007669"/>
    <property type="project" value="InterPro"/>
</dbReference>